<proteinExistence type="predicted"/>
<organism evidence="1 2">
    <name type="scientific">Vibrio antiquarius (strain Ex25)</name>
    <dbReference type="NCBI Taxonomy" id="150340"/>
    <lineage>
        <taxon>Bacteria</taxon>
        <taxon>Pseudomonadati</taxon>
        <taxon>Pseudomonadota</taxon>
        <taxon>Gammaproteobacteria</taxon>
        <taxon>Vibrionales</taxon>
        <taxon>Vibrionaceae</taxon>
        <taxon>Vibrio</taxon>
        <taxon>Vibrio diabolicus subgroup</taxon>
    </lineage>
</organism>
<gene>
    <name evidence="1" type="ORF">VEx25_0434</name>
</gene>
<reference evidence="2" key="1">
    <citation type="submission" date="2006-10" db="EMBL/GenBank/DDBJ databases">
        <authorList>
            <person name="Heidelberg J."/>
            <person name="Sebastian Y."/>
        </authorList>
    </citation>
    <scope>NUCLEOTIDE SEQUENCE [LARGE SCALE GENOMIC DNA]</scope>
    <source>
        <strain evidence="2">EX25</strain>
    </source>
</reference>
<accession>A0ABM9WWA0</accession>
<keyword evidence="2" id="KW-1185">Reference proteome</keyword>
<dbReference type="EMBL" id="DS267816">
    <property type="protein sequence ID" value="EDN57650.1"/>
    <property type="molecule type" value="Genomic_DNA"/>
</dbReference>
<protein>
    <submittedName>
        <fullName evidence="1">Uncharacterized protein</fullName>
    </submittedName>
</protein>
<sequence length="45" mass="5025">MSIFTQKVVKCGTRRITTLRASKATKMTKVYSLVPVLVLKLLITS</sequence>
<evidence type="ECO:0000313" key="2">
    <source>
        <dbReference type="Proteomes" id="UP000242664"/>
    </source>
</evidence>
<name>A0ABM9WWA0_VIBAE</name>
<evidence type="ECO:0000313" key="1">
    <source>
        <dbReference type="EMBL" id="EDN57650.1"/>
    </source>
</evidence>
<dbReference type="Proteomes" id="UP000242664">
    <property type="component" value="Unassembled WGS sequence"/>
</dbReference>